<protein>
    <submittedName>
        <fullName evidence="1">Uncharacterized protein</fullName>
    </submittedName>
</protein>
<keyword evidence="2" id="KW-1185">Reference proteome</keyword>
<gene>
    <name evidence="1" type="ORF">GIB67_014287</name>
</gene>
<evidence type="ECO:0000313" key="2">
    <source>
        <dbReference type="Proteomes" id="UP000541444"/>
    </source>
</evidence>
<sequence length="193" mass="20860">VWVGLVLVDFWGMGFYGGELVGFVAVSISKFSCGADLKPSFRRVSIVGVAIGLRLFTVVVDVTMTPEIPLRPILLRVVITDPFFPEVENKGISKTSLGVLCVLEAWSLGTVIVIGGCLECWFPCGSAVSPGLLVLDELLELTRKPSFSGMRLLGLCSHLSSRFWADLGVVFDWGIWAFGGETLGFDVISERAA</sequence>
<reference evidence="1 2" key="1">
    <citation type="journal article" date="2020" name="IScience">
        <title>Genome Sequencing of the Endangered Kingdonia uniflora (Circaeasteraceae, Ranunculales) Reveals Potential Mechanisms of Evolutionary Specialization.</title>
        <authorList>
            <person name="Sun Y."/>
            <person name="Deng T."/>
            <person name="Zhang A."/>
            <person name="Moore M.J."/>
            <person name="Landis J.B."/>
            <person name="Lin N."/>
            <person name="Zhang H."/>
            <person name="Zhang X."/>
            <person name="Huang J."/>
            <person name="Zhang X."/>
            <person name="Sun H."/>
            <person name="Wang H."/>
        </authorList>
    </citation>
    <scope>NUCLEOTIDE SEQUENCE [LARGE SCALE GENOMIC DNA]</scope>
    <source>
        <strain evidence="1">TB1705</strain>
        <tissue evidence="1">Leaf</tissue>
    </source>
</reference>
<accession>A0A7J7M221</accession>
<organism evidence="1 2">
    <name type="scientific">Kingdonia uniflora</name>
    <dbReference type="NCBI Taxonomy" id="39325"/>
    <lineage>
        <taxon>Eukaryota</taxon>
        <taxon>Viridiplantae</taxon>
        <taxon>Streptophyta</taxon>
        <taxon>Embryophyta</taxon>
        <taxon>Tracheophyta</taxon>
        <taxon>Spermatophyta</taxon>
        <taxon>Magnoliopsida</taxon>
        <taxon>Ranunculales</taxon>
        <taxon>Circaeasteraceae</taxon>
        <taxon>Kingdonia</taxon>
    </lineage>
</organism>
<proteinExistence type="predicted"/>
<dbReference type="EMBL" id="JACGCM010001825">
    <property type="protein sequence ID" value="KAF6148916.1"/>
    <property type="molecule type" value="Genomic_DNA"/>
</dbReference>
<dbReference type="Proteomes" id="UP000541444">
    <property type="component" value="Unassembled WGS sequence"/>
</dbReference>
<name>A0A7J7M221_9MAGN</name>
<evidence type="ECO:0000313" key="1">
    <source>
        <dbReference type="EMBL" id="KAF6148916.1"/>
    </source>
</evidence>
<dbReference type="AlphaFoldDB" id="A0A7J7M221"/>
<comment type="caution">
    <text evidence="1">The sequence shown here is derived from an EMBL/GenBank/DDBJ whole genome shotgun (WGS) entry which is preliminary data.</text>
</comment>
<feature type="non-terminal residue" evidence="1">
    <location>
        <position position="1"/>
    </location>
</feature>